<dbReference type="InterPro" id="IPR036497">
    <property type="entry name" value="GLTP_sf"/>
</dbReference>
<keyword evidence="1" id="KW-0813">Transport</keyword>
<sequence>MSADGPVGVTFVDTLKKSFVDVPIDAEKNIETESFLEATESLVTIFDVLGPTAFKLVKDDMLGNVAKIRKRQLEAPGDSATLQSLVVNELKTKKHNATEGLLWLFRGLQFMYEALSRNLASESEELSASFNAAYGDTLSKFHNFLARGGFKLAMSACPYRKDFYAKLSPNYADLKVKLQEWLDALENIVKILKTFLESKEAKW</sequence>
<dbReference type="Gene3D" id="1.10.3520.10">
    <property type="entry name" value="Glycolipid transfer protein"/>
    <property type="match status" value="1"/>
</dbReference>
<keyword evidence="4" id="KW-1185">Reference proteome</keyword>
<dbReference type="InterPro" id="IPR014830">
    <property type="entry name" value="Glycolipid_transfer_prot_dom"/>
</dbReference>
<dbReference type="Proteomes" id="UP001583186">
    <property type="component" value="Unassembled WGS sequence"/>
</dbReference>
<dbReference type="EMBL" id="JAWCUI010000016">
    <property type="protein sequence ID" value="KAL1898243.1"/>
    <property type="molecule type" value="Genomic_DNA"/>
</dbReference>
<reference evidence="3 4" key="1">
    <citation type="journal article" date="2024" name="IMA Fungus">
        <title>IMA Genome - F19 : A genome assembly and annotation guide to empower mycologists, including annotated draft genome sequences of Ceratocystis pirilliformis, Diaporthe australafricana, Fusarium ophioides, Paecilomyces lecythidis, and Sporothrix stenoceras.</title>
        <authorList>
            <person name="Aylward J."/>
            <person name="Wilson A.M."/>
            <person name="Visagie C.M."/>
            <person name="Spraker J."/>
            <person name="Barnes I."/>
            <person name="Buitendag C."/>
            <person name="Ceriani C."/>
            <person name="Del Mar Angel L."/>
            <person name="du Plessis D."/>
            <person name="Fuchs T."/>
            <person name="Gasser K."/>
            <person name="Kramer D."/>
            <person name="Li W."/>
            <person name="Munsamy K."/>
            <person name="Piso A."/>
            <person name="Price J.L."/>
            <person name="Sonnekus B."/>
            <person name="Thomas C."/>
            <person name="van der Nest A."/>
            <person name="van Dijk A."/>
            <person name="van Heerden A."/>
            <person name="van Vuuren N."/>
            <person name="Yilmaz N."/>
            <person name="Duong T.A."/>
            <person name="van der Merwe N.A."/>
            <person name="Wingfield M.J."/>
            <person name="Wingfield B.D."/>
        </authorList>
    </citation>
    <scope>NUCLEOTIDE SEQUENCE [LARGE SCALE GENOMIC DNA]</scope>
    <source>
        <strain evidence="3 4">CMW 5346</strain>
    </source>
</reference>
<dbReference type="PANTHER" id="PTHR10219">
    <property type="entry name" value="GLYCOLIPID TRANSFER PROTEIN-RELATED"/>
    <property type="match status" value="1"/>
</dbReference>
<comment type="caution">
    <text evidence="3">The sequence shown here is derived from an EMBL/GenBank/DDBJ whole genome shotgun (WGS) entry which is preliminary data.</text>
</comment>
<gene>
    <name evidence="3" type="ORF">Sste5346_003649</name>
</gene>
<dbReference type="SUPFAM" id="SSF110004">
    <property type="entry name" value="Glycolipid transfer protein, GLTP"/>
    <property type="match status" value="1"/>
</dbReference>
<proteinExistence type="predicted"/>
<accession>A0ABR3ZEM4</accession>
<feature type="domain" description="Glycolipid transfer protein" evidence="2">
    <location>
        <begin position="30"/>
        <end position="168"/>
    </location>
</feature>
<name>A0ABR3ZEM4_9PEZI</name>
<dbReference type="PANTHER" id="PTHR10219:SF25">
    <property type="entry name" value="PLECKSTRIN HOMOLOGY DOMAIN-CONTAINING FAMILY A MEMBER 8"/>
    <property type="match status" value="1"/>
</dbReference>
<dbReference type="Pfam" id="PF08718">
    <property type="entry name" value="GLTP"/>
    <property type="match status" value="1"/>
</dbReference>
<protein>
    <recommendedName>
        <fullName evidence="2">Glycolipid transfer protein domain-containing protein</fullName>
    </recommendedName>
</protein>
<evidence type="ECO:0000313" key="3">
    <source>
        <dbReference type="EMBL" id="KAL1898243.1"/>
    </source>
</evidence>
<organism evidence="3 4">
    <name type="scientific">Sporothrix stenoceras</name>
    <dbReference type="NCBI Taxonomy" id="5173"/>
    <lineage>
        <taxon>Eukaryota</taxon>
        <taxon>Fungi</taxon>
        <taxon>Dikarya</taxon>
        <taxon>Ascomycota</taxon>
        <taxon>Pezizomycotina</taxon>
        <taxon>Sordariomycetes</taxon>
        <taxon>Sordariomycetidae</taxon>
        <taxon>Ophiostomatales</taxon>
        <taxon>Ophiostomataceae</taxon>
        <taxon>Sporothrix</taxon>
    </lineage>
</organism>
<evidence type="ECO:0000256" key="1">
    <source>
        <dbReference type="ARBA" id="ARBA00022448"/>
    </source>
</evidence>
<evidence type="ECO:0000313" key="4">
    <source>
        <dbReference type="Proteomes" id="UP001583186"/>
    </source>
</evidence>
<evidence type="ECO:0000259" key="2">
    <source>
        <dbReference type="Pfam" id="PF08718"/>
    </source>
</evidence>